<dbReference type="Gene3D" id="3.30.70.330">
    <property type="match status" value="1"/>
</dbReference>
<dbReference type="SUPFAM" id="SSF54928">
    <property type="entry name" value="RNA-binding domain, RBD"/>
    <property type="match status" value="1"/>
</dbReference>
<organism evidence="6 7">
    <name type="scientific">Mesorhabditis belari</name>
    <dbReference type="NCBI Taxonomy" id="2138241"/>
    <lineage>
        <taxon>Eukaryota</taxon>
        <taxon>Metazoa</taxon>
        <taxon>Ecdysozoa</taxon>
        <taxon>Nematoda</taxon>
        <taxon>Chromadorea</taxon>
        <taxon>Rhabditida</taxon>
        <taxon>Rhabditina</taxon>
        <taxon>Rhabditomorpha</taxon>
        <taxon>Rhabditoidea</taxon>
        <taxon>Rhabditidae</taxon>
        <taxon>Mesorhabditinae</taxon>
        <taxon>Mesorhabditis</taxon>
    </lineage>
</organism>
<keyword evidence="1 3" id="KW-0479">Metal-binding</keyword>
<dbReference type="SMART" id="SM00184">
    <property type="entry name" value="RING"/>
    <property type="match status" value="1"/>
</dbReference>
<keyword evidence="2" id="KW-0862">Zinc</keyword>
<accession>A0AAF3J928</accession>
<evidence type="ECO:0000313" key="6">
    <source>
        <dbReference type="Proteomes" id="UP000887575"/>
    </source>
</evidence>
<evidence type="ECO:0000256" key="4">
    <source>
        <dbReference type="SAM" id="MobiDB-lite"/>
    </source>
</evidence>
<feature type="region of interest" description="Disordered" evidence="4">
    <location>
        <begin position="666"/>
        <end position="688"/>
    </location>
</feature>
<evidence type="ECO:0000313" key="7">
    <source>
        <dbReference type="WBParaSite" id="MBELARI_LOCUS4048"/>
    </source>
</evidence>
<keyword evidence="1 3" id="KW-0863">Zinc-finger</keyword>
<evidence type="ECO:0000256" key="3">
    <source>
        <dbReference type="PROSITE-ProRule" id="PRU00175"/>
    </source>
</evidence>
<name>A0AAF3J928_9BILA</name>
<dbReference type="WBParaSite" id="MBELARI_LOCUS4048">
    <property type="protein sequence ID" value="MBELARI_LOCUS4048"/>
    <property type="gene ID" value="MBELARI_LOCUS4048"/>
</dbReference>
<evidence type="ECO:0000256" key="2">
    <source>
        <dbReference type="ARBA" id="ARBA00022833"/>
    </source>
</evidence>
<feature type="domain" description="RING-type" evidence="5">
    <location>
        <begin position="153"/>
        <end position="192"/>
    </location>
</feature>
<evidence type="ECO:0000259" key="5">
    <source>
        <dbReference type="PROSITE" id="PS50089"/>
    </source>
</evidence>
<dbReference type="PROSITE" id="PS50089">
    <property type="entry name" value="ZF_RING_2"/>
    <property type="match status" value="1"/>
</dbReference>
<keyword evidence="6" id="KW-1185">Reference proteome</keyword>
<dbReference type="Proteomes" id="UP000887575">
    <property type="component" value="Unassembled WGS sequence"/>
</dbReference>
<dbReference type="GO" id="GO:0003676">
    <property type="term" value="F:nucleic acid binding"/>
    <property type="evidence" value="ECO:0007669"/>
    <property type="project" value="InterPro"/>
</dbReference>
<dbReference type="InterPro" id="IPR001841">
    <property type="entry name" value="Znf_RING"/>
</dbReference>
<dbReference type="InterPro" id="IPR035979">
    <property type="entry name" value="RBD_domain_sf"/>
</dbReference>
<dbReference type="GO" id="GO:0008270">
    <property type="term" value="F:zinc ion binding"/>
    <property type="evidence" value="ECO:0007669"/>
    <property type="project" value="UniProtKB-KW"/>
</dbReference>
<proteinExistence type="predicted"/>
<reference evidence="7" key="1">
    <citation type="submission" date="2024-02" db="UniProtKB">
        <authorList>
            <consortium name="WormBaseParasite"/>
        </authorList>
    </citation>
    <scope>IDENTIFICATION</scope>
</reference>
<feature type="region of interest" description="Disordered" evidence="4">
    <location>
        <begin position="513"/>
        <end position="532"/>
    </location>
</feature>
<protein>
    <recommendedName>
        <fullName evidence="5">RING-type domain-containing protein</fullName>
    </recommendedName>
</protein>
<evidence type="ECO:0000256" key="1">
    <source>
        <dbReference type="ARBA" id="ARBA00022771"/>
    </source>
</evidence>
<dbReference type="InterPro" id="IPR012677">
    <property type="entry name" value="Nucleotide-bd_a/b_plait_sf"/>
</dbReference>
<sequence>MGSGESKEGIPVGSVASTENPQLTLNFQLDVRRNGDYWRIEDCNLVRFIYGIPLFLLKIQKIVTLWFFTKTCVVYTSPFSNPSEEQKKHVEFRTLWSSEPSSRNEATPKPVHKSSPQIDHGTQTEENLEIVNHFDDETDHFPENSTIDKILLCSVCLKQFSSDQYPVTLIPCGHSMCESCWDKDECFNCWVCGQRVKNGVFSKTLLHFVQLFEAQPVQLINEETNNEEEIAENEVLSMENEEIVKPLKEKKFDKAKLCITGLPKDFTVNDVVNGLFKRSYGIAHCDGRPVVSLRVTDDDKLFCIAYFNSKTSARKARLKCGFHLREKSLADATVDFLEITEENEDLICDPVKIDEESALNWEPMIKNSTVKDETPNDAVDDSVLNQIELHIKPTKDLNKRKLFISGLPREYREYHSRNELFSDVELVTQNDKLQILLMDTGVAQNCVVELKNEIDAKKVITRWNAQIMENGRRLLVEYYGKDYRDFRKNYAVIPRPPQPVELPKAQNEILKAETGSSATTSSKSETSQSSASTSKALTNWTNLAIWPKNMTKSALFISGLPKGSAEKEILETYLNGGKDIMKEDGRYKMITKHAGDGVNCIVYFQKEGAARQIITKWSNKVICGNSRLLVEYFGISKRNFGINYAVRLGAPIQPVELPKAQNGILKTETGSSATTSSKSETSRSSASTSKASTNWTNLAICPKNMTKSALFISGLPKGSAEKEILETYLNGGKDIMKEGERYKMITKPAEDGVNCIVYFQKECAARQIITKWSNKVICENSRLLVEYFGISKRDFGINYGPMIYENSKKAVVNNSDPEENCRIRITRIPFGFTENFIIQTLDQKTIDGVYVYIRMVNGKNLLEFTPATGKSALNGQCIVTLNTSKAAQTIIKKYNGSIFPGRFHRVLCAQSLAFWRTAIIDTPSPPLIFRFTHVYATPCTCDDWDMGKRRAGRMRRARRREWMDRAEKERKQGCEEEQIQQWYLEEVYKEIARKNQQKLREKQIKQLE</sequence>
<feature type="region of interest" description="Disordered" evidence="4">
    <location>
        <begin position="99"/>
        <end position="122"/>
    </location>
</feature>
<dbReference type="AlphaFoldDB" id="A0AAF3J928"/>
<dbReference type="SUPFAM" id="SSF57850">
    <property type="entry name" value="RING/U-box"/>
    <property type="match status" value="1"/>
</dbReference>
<dbReference type="InterPro" id="IPR013083">
    <property type="entry name" value="Znf_RING/FYVE/PHD"/>
</dbReference>
<dbReference type="Gene3D" id="3.30.40.10">
    <property type="entry name" value="Zinc/RING finger domain, C3HC4 (zinc finger)"/>
    <property type="match status" value="1"/>
</dbReference>